<dbReference type="Proteomes" id="UP000548787">
    <property type="component" value="Unassembled WGS sequence"/>
</dbReference>
<proteinExistence type="predicted"/>
<reference evidence="1 2" key="1">
    <citation type="submission" date="2020-05" db="EMBL/GenBank/DDBJ databases">
        <authorList>
            <person name="Carlin C.R."/>
        </authorList>
    </citation>
    <scope>NUCLEOTIDE SEQUENCE [LARGE SCALE GENOMIC DNA]</scope>
    <source>
        <strain evidence="1 2">FSL W9-0585</strain>
    </source>
</reference>
<dbReference type="EMBL" id="JABJVM010000003">
    <property type="protein sequence ID" value="MBA3925545.1"/>
    <property type="molecule type" value="Genomic_DNA"/>
</dbReference>
<accession>A0A7W1YFB8</accession>
<gene>
    <name evidence="1" type="ORF">HPK16_04235</name>
</gene>
<keyword evidence="2" id="KW-1185">Reference proteome</keyword>
<dbReference type="AlphaFoldDB" id="A0A7W1YFB8"/>
<evidence type="ECO:0000313" key="2">
    <source>
        <dbReference type="Proteomes" id="UP000548787"/>
    </source>
</evidence>
<reference evidence="1 2" key="2">
    <citation type="submission" date="2020-08" db="EMBL/GenBank/DDBJ databases">
        <title>Listeria ohnekaius sp. nov. and Listeria portnoyii sp. nov. isolated from non-agricultural and natural environments.</title>
        <authorList>
            <person name="Weller D."/>
            <person name="Belias A.M."/>
            <person name="Liao J."/>
            <person name="Guo S."/>
            <person name="Orsi R.H."/>
            <person name="Wiedmann M."/>
        </authorList>
    </citation>
    <scope>NUCLEOTIDE SEQUENCE [LARGE SCALE GENOMIC DNA]</scope>
    <source>
        <strain evidence="1 2">FSL W9-0585</strain>
    </source>
</reference>
<dbReference type="RefSeq" id="WP_181675768.1">
    <property type="nucleotide sequence ID" value="NZ_JABJVM010000003.1"/>
</dbReference>
<sequence length="104" mass="12361">MEKERKLLEKQLEESVNKRRKLEDIQIGLIQLNRDKANILVNFSEAWQGEKADKTMSRLEDAAEEEWRETRKYVNALEDAIIEEKRQIRIQLEKLKENAKNGAH</sequence>
<protein>
    <submittedName>
        <fullName evidence="1">Uncharacterized protein</fullName>
    </submittedName>
</protein>
<organism evidence="1 2">
    <name type="scientific">Listeria rustica</name>
    <dbReference type="NCBI Taxonomy" id="2713503"/>
    <lineage>
        <taxon>Bacteria</taxon>
        <taxon>Bacillati</taxon>
        <taxon>Bacillota</taxon>
        <taxon>Bacilli</taxon>
        <taxon>Bacillales</taxon>
        <taxon>Listeriaceae</taxon>
        <taxon>Listeria</taxon>
    </lineage>
</organism>
<evidence type="ECO:0000313" key="1">
    <source>
        <dbReference type="EMBL" id="MBA3925545.1"/>
    </source>
</evidence>
<name>A0A7W1YFB8_9LIST</name>
<comment type="caution">
    <text evidence="1">The sequence shown here is derived from an EMBL/GenBank/DDBJ whole genome shotgun (WGS) entry which is preliminary data.</text>
</comment>